<dbReference type="PROSITE" id="PS50987">
    <property type="entry name" value="HTH_ARSR_2"/>
    <property type="match status" value="1"/>
</dbReference>
<organism evidence="5 6">
    <name type="scientific">Nocardioides islandensis</name>
    <dbReference type="NCBI Taxonomy" id="433663"/>
    <lineage>
        <taxon>Bacteria</taxon>
        <taxon>Bacillati</taxon>
        <taxon>Actinomycetota</taxon>
        <taxon>Actinomycetes</taxon>
        <taxon>Propionibacteriales</taxon>
        <taxon>Nocardioidaceae</taxon>
        <taxon>Nocardioides</taxon>
    </lineage>
</organism>
<feature type="domain" description="HTH arsR-type" evidence="4">
    <location>
        <begin position="1"/>
        <end position="89"/>
    </location>
</feature>
<dbReference type="PANTHER" id="PTHR33154:SF33">
    <property type="entry name" value="TRANSCRIPTIONAL REPRESSOR SDPR"/>
    <property type="match status" value="1"/>
</dbReference>
<accession>A0A930YJI2</accession>
<dbReference type="GO" id="GO:0003700">
    <property type="term" value="F:DNA-binding transcription factor activity"/>
    <property type="evidence" value="ECO:0007669"/>
    <property type="project" value="InterPro"/>
</dbReference>
<gene>
    <name evidence="5" type="ORF">ISU07_06240</name>
</gene>
<dbReference type="InterPro" id="IPR051081">
    <property type="entry name" value="HTH_MetalResp_TranReg"/>
</dbReference>
<dbReference type="Pfam" id="PF01022">
    <property type="entry name" value="HTH_5"/>
    <property type="match status" value="1"/>
</dbReference>
<dbReference type="CDD" id="cd00090">
    <property type="entry name" value="HTH_ARSR"/>
    <property type="match status" value="1"/>
</dbReference>
<dbReference type="NCBIfam" id="NF033788">
    <property type="entry name" value="HTH_metalloreg"/>
    <property type="match status" value="1"/>
</dbReference>
<sequence length="103" mass="11776">MDPLKVIAVERRRQILELVWRDELSAGDIAARFEVSWPAISQHLGVLKAAGFVTERREGRSRLYRANPEAMGHLRAVIEATWQSRLDDLKAVVEADPRNQEDQ</sequence>
<dbReference type="PRINTS" id="PR00778">
    <property type="entry name" value="HTHARSR"/>
</dbReference>
<dbReference type="PANTHER" id="PTHR33154">
    <property type="entry name" value="TRANSCRIPTIONAL REGULATOR, ARSR FAMILY"/>
    <property type="match status" value="1"/>
</dbReference>
<comment type="caution">
    <text evidence="5">The sequence shown here is derived from an EMBL/GenBank/DDBJ whole genome shotgun (WGS) entry which is preliminary data.</text>
</comment>
<dbReference type="RefSeq" id="WP_194696795.1">
    <property type="nucleotide sequence ID" value="NZ_JADKPN010000002.1"/>
</dbReference>
<proteinExistence type="predicted"/>
<dbReference type="SMART" id="SM00418">
    <property type="entry name" value="HTH_ARSR"/>
    <property type="match status" value="1"/>
</dbReference>
<name>A0A930YJI2_9ACTN</name>
<dbReference type="SUPFAM" id="SSF46785">
    <property type="entry name" value="Winged helix' DNA-binding domain"/>
    <property type="match status" value="1"/>
</dbReference>
<evidence type="ECO:0000313" key="5">
    <source>
        <dbReference type="EMBL" id="MBF4762720.1"/>
    </source>
</evidence>
<keyword evidence="1" id="KW-0805">Transcription regulation</keyword>
<protein>
    <submittedName>
        <fullName evidence="5">Winged helix-turn-helix transcriptional regulator</fullName>
    </submittedName>
</protein>
<dbReference type="Proteomes" id="UP000640489">
    <property type="component" value="Unassembled WGS sequence"/>
</dbReference>
<dbReference type="InterPro" id="IPR036390">
    <property type="entry name" value="WH_DNA-bd_sf"/>
</dbReference>
<keyword evidence="3" id="KW-0804">Transcription</keyword>
<evidence type="ECO:0000256" key="1">
    <source>
        <dbReference type="ARBA" id="ARBA00023015"/>
    </source>
</evidence>
<dbReference type="InterPro" id="IPR036388">
    <property type="entry name" value="WH-like_DNA-bd_sf"/>
</dbReference>
<evidence type="ECO:0000256" key="3">
    <source>
        <dbReference type="ARBA" id="ARBA00023163"/>
    </source>
</evidence>
<reference evidence="5" key="1">
    <citation type="submission" date="2020-11" db="EMBL/GenBank/DDBJ databases">
        <title>Nocardioides sp. nov., isolated from Soil of Cynanchum wilfordii Hemsley rhizosphere.</title>
        <authorList>
            <person name="Lee J.-S."/>
            <person name="Suh M.K."/>
            <person name="Kim J.-S."/>
        </authorList>
    </citation>
    <scope>NUCLEOTIDE SEQUENCE</scope>
    <source>
        <strain evidence="5">KCTC 19275</strain>
    </source>
</reference>
<dbReference type="EMBL" id="JADKPN010000002">
    <property type="protein sequence ID" value="MBF4762720.1"/>
    <property type="molecule type" value="Genomic_DNA"/>
</dbReference>
<keyword evidence="2" id="KW-0238">DNA-binding</keyword>
<keyword evidence="6" id="KW-1185">Reference proteome</keyword>
<evidence type="ECO:0000256" key="2">
    <source>
        <dbReference type="ARBA" id="ARBA00023125"/>
    </source>
</evidence>
<evidence type="ECO:0000313" key="6">
    <source>
        <dbReference type="Proteomes" id="UP000640489"/>
    </source>
</evidence>
<evidence type="ECO:0000259" key="4">
    <source>
        <dbReference type="PROSITE" id="PS50987"/>
    </source>
</evidence>
<dbReference type="InterPro" id="IPR001845">
    <property type="entry name" value="HTH_ArsR_DNA-bd_dom"/>
</dbReference>
<dbReference type="AlphaFoldDB" id="A0A930YJI2"/>
<dbReference type="Gene3D" id="1.10.10.10">
    <property type="entry name" value="Winged helix-like DNA-binding domain superfamily/Winged helix DNA-binding domain"/>
    <property type="match status" value="1"/>
</dbReference>
<dbReference type="InterPro" id="IPR011991">
    <property type="entry name" value="ArsR-like_HTH"/>
</dbReference>
<dbReference type="GO" id="GO:0003677">
    <property type="term" value="F:DNA binding"/>
    <property type="evidence" value="ECO:0007669"/>
    <property type="project" value="UniProtKB-KW"/>
</dbReference>